<accession>A0AC61LZX6</accession>
<reference evidence="1" key="1">
    <citation type="submission" date="2020-01" db="EMBL/GenBank/DDBJ databases">
        <title>Genomic and phylogenetic analysis of two Guinea pig adenovirus strains recovered from archival lung tissue.</title>
        <authorList>
            <person name="Hofmann-Sieber H."/>
            <person name="Gonzalez G."/>
            <person name="Spohn M."/>
            <person name="Dobner T."/>
            <person name="Kajon A.E."/>
        </authorList>
    </citation>
    <scope>NUCLEOTIDE SEQUENCE</scope>
    <source>
        <strain evidence="1">AUS96</strain>
    </source>
</reference>
<evidence type="ECO:0000313" key="2">
    <source>
        <dbReference type="Proteomes" id="UP000502787"/>
    </source>
</evidence>
<proteinExistence type="predicted"/>
<dbReference type="Proteomes" id="UP000502787">
    <property type="component" value="Segment"/>
</dbReference>
<protein>
    <submittedName>
        <fullName evidence="1">Fiber</fullName>
    </submittedName>
</protein>
<sequence length="784" mass="83038">MSHNPPPPVKRRRRRALPDEPEDVVATPPNVTGPLSYDRLVSMIMQRLSALGGGAASAAAAASLGPASAGVSTISQSYPPQVVNSRMSSSLQSQEPEDETAVGLTENENRAVRVQPALHYEPPAYDPNAAKQDDRVVVTASTLALAERARDRRVNAISLAYPLSYGLQVRPDVRSAAEANPGAPVNLQLVAPLYSAGGRISLRYQDPFTLRDDDVSVAGVDTLALKVAAPLAVASADATERGALVLRYQFPLETRDNLLSLRLGSRTPLLVDPSTHDLVFHVGAGLAVSDTNALTVNPKAPLTVGAGADSDPLQLQSSPPVVVGSDGHLTLSLGAASKLDDQGRLTARVSPPLAVDETAPDNSLQLQLGASGALTLDAANALSVEVADPLFVQNPGNALALRTQDPLHVDQGRLTLRQGDGLQVQGNTLTLRLSNPLRISNGALSLHIDSGRALSVSNDGRVGVNADGVLAFGDGRLRLRHLHPLVNSQGALSLSTAPHLQIANGSLALRMAAPVGINSQNEVTLNLASPFAVSSGGALSITAGHGLAVEGAGLTLKLQAQGPLQLNDQGLSLNAADPFSVNDQKQLVLQTDDSYLYVNPASHRLTMRPIGFQHSSHVKIRGMTVFFRLRRLGIMPVHMVLRAGSDQAHPVTKDSAGVGDTFELLISMGKGGTDIRSNTFTLTEMTTSGAVDPNRLRYCLPHSGVYPYAADRLHTDVKGTSFLLSDGSIIPWYVKYNQESPDVTSLKIVFDTSSLAYDQRLDFEPIETTYEGNEWSAVEPPPIR</sequence>
<dbReference type="EMBL" id="MN986925">
    <property type="protein sequence ID" value="QIZ64172.1"/>
    <property type="molecule type" value="Genomic_DNA"/>
</dbReference>
<organism evidence="1 2">
    <name type="scientific">Guinea pig adenovirus 1</name>
    <dbReference type="NCBI Taxonomy" id="2847100"/>
    <lineage>
        <taxon>Viruses</taxon>
        <taxon>Varidnaviria</taxon>
        <taxon>Bamfordvirae</taxon>
        <taxon>Preplasmiviricota</taxon>
        <taxon>Polisuviricotina</taxon>
        <taxon>Pharingeaviricetes</taxon>
        <taxon>Rowavirales</taxon>
        <taxon>Adenoviridae</taxon>
        <taxon>Mastadenovirus</taxon>
        <taxon>Mastadenovirus caviae</taxon>
        <taxon>Guinea pig mastadenovirus A</taxon>
    </lineage>
</organism>
<name>A0AC61LZX6_9ADEN</name>
<keyword evidence="2" id="KW-1185">Reference proteome</keyword>
<evidence type="ECO:0000313" key="1">
    <source>
        <dbReference type="EMBL" id="QIZ64172.1"/>
    </source>
</evidence>